<dbReference type="GO" id="GO:0015630">
    <property type="term" value="C:microtubule cytoskeleton"/>
    <property type="evidence" value="ECO:0007669"/>
    <property type="project" value="TreeGrafter"/>
</dbReference>
<dbReference type="SUPFAM" id="SSF56059">
    <property type="entry name" value="Glutathione synthetase ATP-binding domain-like"/>
    <property type="match status" value="1"/>
</dbReference>
<dbReference type="Gene3D" id="3.30.470.20">
    <property type="entry name" value="ATP-grasp fold, B domain"/>
    <property type="match status" value="1"/>
</dbReference>
<accession>A0A3Q1EDF0</accession>
<keyword evidence="2" id="KW-0963">Cytoplasm</keyword>
<dbReference type="GeneTree" id="ENSGT00940000154857"/>
<keyword evidence="5" id="KW-0067">ATP-binding</keyword>
<reference evidence="7" key="2">
    <citation type="submission" date="2025-09" db="UniProtKB">
        <authorList>
            <consortium name="Ensembl"/>
        </authorList>
    </citation>
    <scope>IDENTIFICATION</scope>
</reference>
<dbReference type="Pfam" id="PF03133">
    <property type="entry name" value="TTL"/>
    <property type="match status" value="1"/>
</dbReference>
<dbReference type="Proteomes" id="UP000257200">
    <property type="component" value="Unplaced"/>
</dbReference>
<evidence type="ECO:0000256" key="2">
    <source>
        <dbReference type="ARBA" id="ARBA00022490"/>
    </source>
</evidence>
<evidence type="ECO:0000256" key="5">
    <source>
        <dbReference type="ARBA" id="ARBA00022840"/>
    </source>
</evidence>
<evidence type="ECO:0008006" key="9">
    <source>
        <dbReference type="Google" id="ProtNLM"/>
    </source>
</evidence>
<dbReference type="InParanoid" id="A0A3Q1EDF0"/>
<dbReference type="GO" id="GO:0005930">
    <property type="term" value="C:axoneme"/>
    <property type="evidence" value="ECO:0007669"/>
    <property type="project" value="TreeGrafter"/>
</dbReference>
<dbReference type="Ensembl" id="ENSAPOT00000015349.1">
    <property type="protein sequence ID" value="ENSAPOP00000001334.1"/>
    <property type="gene ID" value="ENSAPOG00000002606.1"/>
</dbReference>
<protein>
    <recommendedName>
        <fullName evidence="9">Tubulin tyrosine ligase-like family, member 3</fullName>
    </recommendedName>
</protein>
<dbReference type="InterPro" id="IPR004344">
    <property type="entry name" value="TTL/TTLL_fam"/>
</dbReference>
<organism evidence="7 8">
    <name type="scientific">Acanthochromis polyacanthus</name>
    <name type="common">spiny chromis</name>
    <dbReference type="NCBI Taxonomy" id="80966"/>
    <lineage>
        <taxon>Eukaryota</taxon>
        <taxon>Metazoa</taxon>
        <taxon>Chordata</taxon>
        <taxon>Craniata</taxon>
        <taxon>Vertebrata</taxon>
        <taxon>Euteleostomi</taxon>
        <taxon>Actinopterygii</taxon>
        <taxon>Neopterygii</taxon>
        <taxon>Teleostei</taxon>
        <taxon>Neoteleostei</taxon>
        <taxon>Acanthomorphata</taxon>
        <taxon>Ovalentaria</taxon>
        <taxon>Pomacentridae</taxon>
        <taxon>Acanthochromis</taxon>
    </lineage>
</organism>
<evidence type="ECO:0000256" key="1">
    <source>
        <dbReference type="ARBA" id="ARBA00004611"/>
    </source>
</evidence>
<dbReference type="PANTHER" id="PTHR45870:SF2">
    <property type="entry name" value="TUBULIN MONOGLYCYLASE TTLL3"/>
    <property type="match status" value="1"/>
</dbReference>
<keyword evidence="3" id="KW-0436">Ligase</keyword>
<dbReference type="GO" id="GO:0070736">
    <property type="term" value="F:protein-glycine ligase activity, initiating"/>
    <property type="evidence" value="ECO:0007669"/>
    <property type="project" value="TreeGrafter"/>
</dbReference>
<keyword evidence="8" id="KW-1185">Reference proteome</keyword>
<dbReference type="GO" id="GO:0060271">
    <property type="term" value="P:cilium assembly"/>
    <property type="evidence" value="ECO:0007669"/>
    <property type="project" value="TreeGrafter"/>
</dbReference>
<dbReference type="PROSITE" id="PS51221">
    <property type="entry name" value="TTL"/>
    <property type="match status" value="1"/>
</dbReference>
<dbReference type="AlphaFoldDB" id="A0A3Q1EDF0"/>
<dbReference type="STRING" id="80966.ENSAPOP00000001334"/>
<comment type="subcellular location">
    <subcellularLocation>
        <location evidence="1">Cytoplasm</location>
        <location evidence="1">Cytoskeleton</location>
        <location evidence="1">Flagellum axoneme</location>
    </subcellularLocation>
</comment>
<dbReference type="GO" id="GO:0005524">
    <property type="term" value="F:ATP binding"/>
    <property type="evidence" value="ECO:0007669"/>
    <property type="project" value="UniProtKB-KW"/>
</dbReference>
<keyword evidence="4" id="KW-0547">Nucleotide-binding</keyword>
<sequence length="274" mass="31536">MLHKLQEVSPQLDIDGIYNIWIIKPAAKSRGRDIKCSKCLDKILRLVDSRPAYFKSKWVVQKYLECPLLVHGTKFDVRQWFLVTDWNHLTLWFYKKCYLHFSTQPFSLDTLDSSVHLCNNSIQKHLRPSQHQEAQWETVVVQGMKRAVIQAAQTAQEKMDFRENTFELYGADFMLGHDLHPWLLEINASPEMAPSTPVTARLCAAVQEDTLKVVLDWRVNHTADTGDFQLIYKQVGIGFISPSGYIKVIQYCKCCFSSLGSSKSPSVFRIQPSH</sequence>
<evidence type="ECO:0000313" key="8">
    <source>
        <dbReference type="Proteomes" id="UP000257200"/>
    </source>
</evidence>
<dbReference type="GO" id="GO:0003341">
    <property type="term" value="P:cilium movement"/>
    <property type="evidence" value="ECO:0007669"/>
    <property type="project" value="TreeGrafter"/>
</dbReference>
<evidence type="ECO:0000256" key="6">
    <source>
        <dbReference type="ARBA" id="ARBA00048944"/>
    </source>
</evidence>
<dbReference type="InterPro" id="IPR051437">
    <property type="entry name" value="TTLL_monoglycylase"/>
</dbReference>
<reference evidence="7" key="1">
    <citation type="submission" date="2025-08" db="UniProtKB">
        <authorList>
            <consortium name="Ensembl"/>
        </authorList>
    </citation>
    <scope>IDENTIFICATION</scope>
</reference>
<dbReference type="PANTHER" id="PTHR45870">
    <property type="entry name" value="TUBULIN MONOGLYCYLASE TTLL3"/>
    <property type="match status" value="1"/>
</dbReference>
<evidence type="ECO:0000256" key="3">
    <source>
        <dbReference type="ARBA" id="ARBA00022598"/>
    </source>
</evidence>
<comment type="catalytic activity">
    <reaction evidence="6">
        <text>L-glutamyl-[protein] + glycine + ATP = glycyl-L-glutamyl-[protein] + ADP + phosphate + H(+)</text>
        <dbReference type="Rhea" id="RHEA:67180"/>
        <dbReference type="Rhea" id="RHEA-COMP:10208"/>
        <dbReference type="Rhea" id="RHEA-COMP:17207"/>
        <dbReference type="ChEBI" id="CHEBI:15378"/>
        <dbReference type="ChEBI" id="CHEBI:29973"/>
        <dbReference type="ChEBI" id="CHEBI:30616"/>
        <dbReference type="ChEBI" id="CHEBI:43474"/>
        <dbReference type="ChEBI" id="CHEBI:57305"/>
        <dbReference type="ChEBI" id="CHEBI:167890"/>
        <dbReference type="ChEBI" id="CHEBI:456216"/>
    </reaction>
    <physiologicalReaction direction="left-to-right" evidence="6">
        <dbReference type="Rhea" id="RHEA:67181"/>
    </physiologicalReaction>
</comment>
<name>A0A3Q1EDF0_9TELE</name>
<proteinExistence type="predicted"/>
<evidence type="ECO:0000313" key="7">
    <source>
        <dbReference type="Ensembl" id="ENSAPOP00000001334.1"/>
    </source>
</evidence>
<evidence type="ECO:0000256" key="4">
    <source>
        <dbReference type="ARBA" id="ARBA00022741"/>
    </source>
</evidence>